<evidence type="ECO:0000313" key="2">
    <source>
        <dbReference type="EMBL" id="MBW0594231.1"/>
    </source>
</evidence>
<organism evidence="2 3">
    <name type="scientific">Austropuccinia psidii MF-1</name>
    <dbReference type="NCBI Taxonomy" id="1389203"/>
    <lineage>
        <taxon>Eukaryota</taxon>
        <taxon>Fungi</taxon>
        <taxon>Dikarya</taxon>
        <taxon>Basidiomycota</taxon>
        <taxon>Pucciniomycotina</taxon>
        <taxon>Pucciniomycetes</taxon>
        <taxon>Pucciniales</taxon>
        <taxon>Sphaerophragmiaceae</taxon>
        <taxon>Austropuccinia</taxon>
    </lineage>
</organism>
<sequence length="57" mass="6527">MRRLDEEMEKADQANQSKNPKRVRHLPVDGIGSISQSAPNGVPIDFYDPKWFDNRTA</sequence>
<dbReference type="AlphaFoldDB" id="A0A9Q3QCG5"/>
<keyword evidence="3" id="KW-1185">Reference proteome</keyword>
<dbReference type="OrthoDB" id="2506837at2759"/>
<evidence type="ECO:0000256" key="1">
    <source>
        <dbReference type="SAM" id="MobiDB-lite"/>
    </source>
</evidence>
<feature type="non-terminal residue" evidence="2">
    <location>
        <position position="57"/>
    </location>
</feature>
<proteinExistence type="predicted"/>
<dbReference type="Proteomes" id="UP000765509">
    <property type="component" value="Unassembled WGS sequence"/>
</dbReference>
<feature type="compositionally biased region" description="Basic and acidic residues" evidence="1">
    <location>
        <begin position="47"/>
        <end position="57"/>
    </location>
</feature>
<accession>A0A9Q3QCG5</accession>
<feature type="region of interest" description="Disordered" evidence="1">
    <location>
        <begin position="1"/>
        <end position="57"/>
    </location>
</feature>
<evidence type="ECO:0000313" key="3">
    <source>
        <dbReference type="Proteomes" id="UP000765509"/>
    </source>
</evidence>
<reference evidence="2" key="1">
    <citation type="submission" date="2021-03" db="EMBL/GenBank/DDBJ databases">
        <title>Draft genome sequence of rust myrtle Austropuccinia psidii MF-1, a brazilian biotype.</title>
        <authorList>
            <person name="Quecine M.C."/>
            <person name="Pachon D.M.R."/>
            <person name="Bonatelli M.L."/>
            <person name="Correr F.H."/>
            <person name="Franceschini L.M."/>
            <person name="Leite T.F."/>
            <person name="Margarido G.R.A."/>
            <person name="Almeida C.A."/>
            <person name="Ferrarezi J.A."/>
            <person name="Labate C.A."/>
        </authorList>
    </citation>
    <scope>NUCLEOTIDE SEQUENCE</scope>
    <source>
        <strain evidence="2">MF-1</strain>
    </source>
</reference>
<comment type="caution">
    <text evidence="2">The sequence shown here is derived from an EMBL/GenBank/DDBJ whole genome shotgun (WGS) entry which is preliminary data.</text>
</comment>
<gene>
    <name evidence="2" type="ORF">O181_133946</name>
</gene>
<name>A0A9Q3QCG5_9BASI</name>
<protein>
    <submittedName>
        <fullName evidence="2">Uncharacterized protein</fullName>
    </submittedName>
</protein>
<dbReference type="EMBL" id="AVOT02159209">
    <property type="protein sequence ID" value="MBW0594231.1"/>
    <property type="molecule type" value="Genomic_DNA"/>
</dbReference>